<evidence type="ECO:0000313" key="8">
    <source>
        <dbReference type="EMBL" id="HFC97529.1"/>
    </source>
</evidence>
<keyword evidence="3 6" id="KW-1133">Transmembrane helix</keyword>
<name>A0A7C3CPD3_9BACT</name>
<sequence>MCHLSLTLPLNCTIFGNMEFYLILAALLGVLIAAFAIQNATPVAVKFLVWEFQSSLAVIVILSLLAGMILIFLISLPGRLKRRKELYDKNKRIAELEKRLTELERMASSGQTTA</sequence>
<reference evidence="8" key="1">
    <citation type="journal article" date="2020" name="mSystems">
        <title>Genome- and Community-Level Interaction Insights into Carbon Utilization and Element Cycling Functions of Hydrothermarchaeota in Hydrothermal Sediment.</title>
        <authorList>
            <person name="Zhou Z."/>
            <person name="Liu Y."/>
            <person name="Xu W."/>
            <person name="Pan J."/>
            <person name="Luo Z.H."/>
            <person name="Li M."/>
        </authorList>
    </citation>
    <scope>NUCLEOTIDE SEQUENCE [LARGE SCALE GENOMIC DNA]</scope>
    <source>
        <strain evidence="8">HyVt-483</strain>
    </source>
</reference>
<keyword evidence="2 6" id="KW-0812">Transmembrane</keyword>
<comment type="caution">
    <text evidence="8">The sequence shown here is derived from an EMBL/GenBank/DDBJ whole genome shotgun (WGS) entry which is preliminary data.</text>
</comment>
<evidence type="ECO:0000256" key="2">
    <source>
        <dbReference type="ARBA" id="ARBA00022692"/>
    </source>
</evidence>
<gene>
    <name evidence="8" type="ORF">ENJ40_03585</name>
</gene>
<evidence type="ECO:0000259" key="7">
    <source>
        <dbReference type="Pfam" id="PF06305"/>
    </source>
</evidence>
<dbReference type="PANTHER" id="PTHR41335:SF1">
    <property type="entry name" value="MEMBRANE PROTEIN"/>
    <property type="match status" value="1"/>
</dbReference>
<proteinExistence type="predicted"/>
<keyword evidence="4 6" id="KW-0472">Membrane</keyword>
<dbReference type="InterPro" id="IPR010445">
    <property type="entry name" value="LapA_dom"/>
</dbReference>
<evidence type="ECO:0000256" key="5">
    <source>
        <dbReference type="SAM" id="Coils"/>
    </source>
</evidence>
<organism evidence="8">
    <name type="scientific">Thermosulfurimonas dismutans</name>
    <dbReference type="NCBI Taxonomy" id="999894"/>
    <lineage>
        <taxon>Bacteria</taxon>
        <taxon>Pseudomonadati</taxon>
        <taxon>Thermodesulfobacteriota</taxon>
        <taxon>Thermodesulfobacteria</taxon>
        <taxon>Thermodesulfobacteriales</taxon>
        <taxon>Thermodesulfobacteriaceae</taxon>
        <taxon>Thermosulfurimonas</taxon>
    </lineage>
</organism>
<evidence type="ECO:0000256" key="1">
    <source>
        <dbReference type="ARBA" id="ARBA00022475"/>
    </source>
</evidence>
<dbReference type="Pfam" id="PF06305">
    <property type="entry name" value="LapA_dom"/>
    <property type="match status" value="1"/>
</dbReference>
<dbReference type="GO" id="GO:0005886">
    <property type="term" value="C:plasma membrane"/>
    <property type="evidence" value="ECO:0007669"/>
    <property type="project" value="InterPro"/>
</dbReference>
<evidence type="ECO:0000256" key="6">
    <source>
        <dbReference type="SAM" id="Phobius"/>
    </source>
</evidence>
<dbReference type="Proteomes" id="UP000886043">
    <property type="component" value="Unassembled WGS sequence"/>
</dbReference>
<feature type="coiled-coil region" evidence="5">
    <location>
        <begin position="86"/>
        <end position="113"/>
    </location>
</feature>
<dbReference type="EMBL" id="DRMH01000041">
    <property type="protein sequence ID" value="HFC97529.1"/>
    <property type="molecule type" value="Genomic_DNA"/>
</dbReference>
<feature type="transmembrane region" description="Helical" evidence="6">
    <location>
        <begin position="20"/>
        <end position="37"/>
    </location>
</feature>
<accession>A0A7C3CPD3</accession>
<feature type="domain" description="Lipopolysaccharide assembly protein A" evidence="7">
    <location>
        <begin position="38"/>
        <end position="100"/>
    </location>
</feature>
<evidence type="ECO:0000256" key="3">
    <source>
        <dbReference type="ARBA" id="ARBA00022989"/>
    </source>
</evidence>
<dbReference type="PANTHER" id="PTHR41335">
    <property type="entry name" value="MEMBRANE PROTEIN-RELATED"/>
    <property type="match status" value="1"/>
</dbReference>
<feature type="transmembrane region" description="Helical" evidence="6">
    <location>
        <begin position="57"/>
        <end position="76"/>
    </location>
</feature>
<keyword evidence="1" id="KW-1003">Cell membrane</keyword>
<dbReference type="AlphaFoldDB" id="A0A7C3CPD3"/>
<evidence type="ECO:0000256" key="4">
    <source>
        <dbReference type="ARBA" id="ARBA00023136"/>
    </source>
</evidence>
<keyword evidence="5" id="KW-0175">Coiled coil</keyword>
<protein>
    <submittedName>
        <fullName evidence="8">LapA family protein</fullName>
    </submittedName>
</protein>